<gene>
    <name evidence="1" type="ORF">RPERSI_LOCUS6057</name>
</gene>
<keyword evidence="2" id="KW-1185">Reference proteome</keyword>
<sequence length="66" mass="7562">MADATNTKLKYHRGTCFGCRKCLYCAKDLCYFTCSCKKSLVPNKKNRTAEVKNAYTHLYEPTWTAA</sequence>
<dbReference type="EMBL" id="CAJVQC010009449">
    <property type="protein sequence ID" value="CAG8604710.1"/>
    <property type="molecule type" value="Genomic_DNA"/>
</dbReference>
<evidence type="ECO:0000313" key="1">
    <source>
        <dbReference type="EMBL" id="CAG8604710.1"/>
    </source>
</evidence>
<reference evidence="1" key="1">
    <citation type="submission" date="2021-06" db="EMBL/GenBank/DDBJ databases">
        <authorList>
            <person name="Kallberg Y."/>
            <person name="Tangrot J."/>
            <person name="Rosling A."/>
        </authorList>
    </citation>
    <scope>NUCLEOTIDE SEQUENCE</scope>
    <source>
        <strain evidence="1">MA461A</strain>
    </source>
</reference>
<feature type="non-terminal residue" evidence="1">
    <location>
        <position position="66"/>
    </location>
</feature>
<protein>
    <submittedName>
        <fullName evidence="1">27108_t:CDS:1</fullName>
    </submittedName>
</protein>
<organism evidence="1 2">
    <name type="scientific">Racocetra persica</name>
    <dbReference type="NCBI Taxonomy" id="160502"/>
    <lineage>
        <taxon>Eukaryota</taxon>
        <taxon>Fungi</taxon>
        <taxon>Fungi incertae sedis</taxon>
        <taxon>Mucoromycota</taxon>
        <taxon>Glomeromycotina</taxon>
        <taxon>Glomeromycetes</taxon>
        <taxon>Diversisporales</taxon>
        <taxon>Gigasporaceae</taxon>
        <taxon>Racocetra</taxon>
    </lineage>
</organism>
<name>A0ACA9MNX9_9GLOM</name>
<accession>A0ACA9MNX9</accession>
<proteinExistence type="predicted"/>
<dbReference type="Proteomes" id="UP000789920">
    <property type="component" value="Unassembled WGS sequence"/>
</dbReference>
<evidence type="ECO:0000313" key="2">
    <source>
        <dbReference type="Proteomes" id="UP000789920"/>
    </source>
</evidence>
<comment type="caution">
    <text evidence="1">The sequence shown here is derived from an EMBL/GenBank/DDBJ whole genome shotgun (WGS) entry which is preliminary data.</text>
</comment>